<sequence length="75" mass="8354">MYESINYFAVQSPLQIPQPPAIRIPTRRRIIGSVAYDPVFEPDPVAGPSIAMPVHVQEQPTVAEQPEVQVLKMIT</sequence>
<evidence type="ECO:0000313" key="1">
    <source>
        <dbReference type="Proteomes" id="UP000887572"/>
    </source>
</evidence>
<proteinExistence type="predicted"/>
<dbReference type="WBParaSite" id="Gr19_v10_g10790.t1">
    <property type="protein sequence ID" value="Gr19_v10_g10790.t1"/>
    <property type="gene ID" value="Gr19_v10_g10790"/>
</dbReference>
<accession>A0A914GSG1</accession>
<name>A0A914GSG1_GLORO</name>
<reference evidence="2" key="1">
    <citation type="submission" date="2022-11" db="UniProtKB">
        <authorList>
            <consortium name="WormBaseParasite"/>
        </authorList>
    </citation>
    <scope>IDENTIFICATION</scope>
</reference>
<dbReference type="Proteomes" id="UP000887572">
    <property type="component" value="Unplaced"/>
</dbReference>
<dbReference type="AlphaFoldDB" id="A0A914GSG1"/>
<protein>
    <submittedName>
        <fullName evidence="2">Uncharacterized protein</fullName>
    </submittedName>
</protein>
<keyword evidence="1" id="KW-1185">Reference proteome</keyword>
<organism evidence="1 2">
    <name type="scientific">Globodera rostochiensis</name>
    <name type="common">Golden nematode worm</name>
    <name type="synonym">Heterodera rostochiensis</name>
    <dbReference type="NCBI Taxonomy" id="31243"/>
    <lineage>
        <taxon>Eukaryota</taxon>
        <taxon>Metazoa</taxon>
        <taxon>Ecdysozoa</taxon>
        <taxon>Nematoda</taxon>
        <taxon>Chromadorea</taxon>
        <taxon>Rhabditida</taxon>
        <taxon>Tylenchina</taxon>
        <taxon>Tylenchomorpha</taxon>
        <taxon>Tylenchoidea</taxon>
        <taxon>Heteroderidae</taxon>
        <taxon>Heteroderinae</taxon>
        <taxon>Globodera</taxon>
    </lineage>
</organism>
<evidence type="ECO:0000313" key="2">
    <source>
        <dbReference type="WBParaSite" id="Gr19_v10_g10790.t1"/>
    </source>
</evidence>